<keyword evidence="3" id="KW-0560">Oxidoreductase</keyword>
<gene>
    <name evidence="4" type="ORF">FPZ49_19955</name>
</gene>
<dbReference type="PANTHER" id="PTHR43618:SF8">
    <property type="entry name" value="7ALPHA-HYDROXYSTEROID DEHYDROGENASE"/>
    <property type="match status" value="1"/>
</dbReference>
<evidence type="ECO:0000256" key="2">
    <source>
        <dbReference type="ARBA" id="ARBA00022857"/>
    </source>
</evidence>
<dbReference type="Pfam" id="PF00106">
    <property type="entry name" value="adh_short"/>
    <property type="match status" value="1"/>
</dbReference>
<dbReference type="SUPFAM" id="SSF51735">
    <property type="entry name" value="NAD(P)-binding Rossmann-fold domains"/>
    <property type="match status" value="1"/>
</dbReference>
<dbReference type="Gene3D" id="3.40.50.720">
    <property type="entry name" value="NAD(P)-binding Rossmann-like Domain"/>
    <property type="match status" value="1"/>
</dbReference>
<comment type="caution">
    <text evidence="4">The sequence shown here is derived from an EMBL/GenBank/DDBJ whole genome shotgun (WGS) entry which is preliminary data.</text>
</comment>
<evidence type="ECO:0000256" key="1">
    <source>
        <dbReference type="ARBA" id="ARBA00006484"/>
    </source>
</evidence>
<keyword evidence="2" id="KW-0521">NADP</keyword>
<dbReference type="Proteomes" id="UP000317036">
    <property type="component" value="Unassembled WGS sequence"/>
</dbReference>
<name>A0A559K7R9_9BACL</name>
<evidence type="ECO:0000256" key="3">
    <source>
        <dbReference type="ARBA" id="ARBA00023002"/>
    </source>
</evidence>
<dbReference type="EMBL" id="VNJI01000026">
    <property type="protein sequence ID" value="TVY08179.1"/>
    <property type="molecule type" value="Genomic_DNA"/>
</dbReference>
<dbReference type="PANTHER" id="PTHR43618">
    <property type="entry name" value="7-ALPHA-HYDROXYSTEROID DEHYDROGENASE"/>
    <property type="match status" value="1"/>
</dbReference>
<reference evidence="4 5" key="1">
    <citation type="submission" date="2019-07" db="EMBL/GenBank/DDBJ databases">
        <authorList>
            <person name="Kim J."/>
        </authorList>
    </citation>
    <scope>NUCLEOTIDE SEQUENCE [LARGE SCALE GENOMIC DNA]</scope>
    <source>
        <strain evidence="4 5">JC52</strain>
    </source>
</reference>
<accession>A0A559K7R9</accession>
<dbReference type="InterPro" id="IPR052178">
    <property type="entry name" value="Sec_Metab_Biosynth_SDR"/>
</dbReference>
<evidence type="ECO:0000313" key="4">
    <source>
        <dbReference type="EMBL" id="TVY08179.1"/>
    </source>
</evidence>
<evidence type="ECO:0000313" key="5">
    <source>
        <dbReference type="Proteomes" id="UP000317036"/>
    </source>
</evidence>
<dbReference type="GO" id="GO:0016491">
    <property type="term" value="F:oxidoreductase activity"/>
    <property type="evidence" value="ECO:0007669"/>
    <property type="project" value="UniProtKB-KW"/>
</dbReference>
<sequence length="70" mass="6999">MSLDLFQLDGRVALITGGAQGLGMEMAKALAGAGASVAVTSRDRSKAEEAAVVLRESSGQRAVGIAARGP</sequence>
<dbReference type="InterPro" id="IPR036291">
    <property type="entry name" value="NAD(P)-bd_dom_sf"/>
</dbReference>
<organism evidence="4 5">
    <name type="scientific">Paenibacillus cremeus</name>
    <dbReference type="NCBI Taxonomy" id="2163881"/>
    <lineage>
        <taxon>Bacteria</taxon>
        <taxon>Bacillati</taxon>
        <taxon>Bacillota</taxon>
        <taxon>Bacilli</taxon>
        <taxon>Bacillales</taxon>
        <taxon>Paenibacillaceae</taxon>
        <taxon>Paenibacillus</taxon>
    </lineage>
</organism>
<proteinExistence type="inferred from homology"/>
<dbReference type="RefSeq" id="WP_144850175.1">
    <property type="nucleotide sequence ID" value="NZ_VNJI01000026.1"/>
</dbReference>
<dbReference type="InterPro" id="IPR002347">
    <property type="entry name" value="SDR_fam"/>
</dbReference>
<dbReference type="AlphaFoldDB" id="A0A559K7R9"/>
<keyword evidence="5" id="KW-1185">Reference proteome</keyword>
<comment type="similarity">
    <text evidence="1">Belongs to the short-chain dehydrogenases/reductases (SDR) family.</text>
</comment>
<protein>
    <submittedName>
        <fullName evidence="4">SDR family NAD(P)-dependent oxidoreductase</fullName>
    </submittedName>
</protein>